<dbReference type="GO" id="GO:0043190">
    <property type="term" value="C:ATP-binding cassette (ABC) transporter complex"/>
    <property type="evidence" value="ECO:0007669"/>
    <property type="project" value="InterPro"/>
</dbReference>
<sequence length="225" mass="24993">MFEMDWQSLIDSRDVLLSGMLITLQITVVAILFGLAWGTVLAIFSLSTHSALRVFTQAYVSLFRSIPLVMLLLWFFLIVPQLLKTLFNLPSTIDLRLISALTAYSLLEAAFFCEIIRAGIASLPREQLQAGHALGMTSGQTLRYVILPQAFRAMVPLALTQCIVIFQDTSLVYVIALGDFFRRVTAIGERDGNIVPMLIVAGVAYWAITTMLIAITNGVRMRFAK</sequence>
<evidence type="ECO:0000256" key="8">
    <source>
        <dbReference type="ARBA" id="ARBA00023136"/>
    </source>
</evidence>
<dbReference type="PANTHER" id="PTHR30614:SF1">
    <property type="entry name" value="GLUTAMATE_ASPARTATE IMPORT PERMEASE PROTEIN GLTK"/>
    <property type="match status" value="1"/>
</dbReference>
<dbReference type="FunFam" id="1.10.3720.10:FF:000006">
    <property type="entry name" value="Glutamate/aspartate ABC transporter, permease protein GltK"/>
    <property type="match status" value="1"/>
</dbReference>
<feature type="transmembrane region" description="Helical" evidence="12">
    <location>
        <begin position="97"/>
        <end position="116"/>
    </location>
</feature>
<evidence type="ECO:0000256" key="2">
    <source>
        <dbReference type="ARBA" id="ARBA00010072"/>
    </source>
</evidence>
<evidence type="ECO:0000256" key="7">
    <source>
        <dbReference type="ARBA" id="ARBA00022989"/>
    </source>
</evidence>
<keyword evidence="7 12" id="KW-1133">Transmembrane helix</keyword>
<comment type="function">
    <text evidence="9">Part of the ABC transporter complex GltIJKL involved in glutamate and aspartate uptake. Probably responsible for the translocation of the substrate across the membrane.</text>
</comment>
<keyword evidence="4" id="KW-1003">Cell membrane</keyword>
<evidence type="ECO:0000259" key="13">
    <source>
        <dbReference type="PROSITE" id="PS50928"/>
    </source>
</evidence>
<feature type="transmembrane region" description="Helical" evidence="12">
    <location>
        <begin position="194"/>
        <end position="215"/>
    </location>
</feature>
<comment type="subunit">
    <text evidence="10">The complex is composed of two ATP-binding proteins (GltL), two transmembrane proteins (GltJ and GltK) and a solute-binding protein (GltI).</text>
</comment>
<comment type="similarity">
    <text evidence="2">Belongs to the binding-protein-dependent transport system permease family. HisMQ subfamily.</text>
</comment>
<protein>
    <recommendedName>
        <fullName evidence="11">Glutamate/aspartate import permease protein GltK</fullName>
    </recommendedName>
</protein>
<keyword evidence="8 12" id="KW-0472">Membrane</keyword>
<evidence type="ECO:0000256" key="10">
    <source>
        <dbReference type="ARBA" id="ARBA00062718"/>
    </source>
</evidence>
<evidence type="ECO:0000256" key="12">
    <source>
        <dbReference type="RuleBase" id="RU363032"/>
    </source>
</evidence>
<dbReference type="GO" id="GO:0022857">
    <property type="term" value="F:transmembrane transporter activity"/>
    <property type="evidence" value="ECO:0007669"/>
    <property type="project" value="InterPro"/>
</dbReference>
<evidence type="ECO:0000256" key="9">
    <source>
        <dbReference type="ARBA" id="ARBA00060298"/>
    </source>
</evidence>
<dbReference type="InterPro" id="IPR000515">
    <property type="entry name" value="MetI-like"/>
</dbReference>
<dbReference type="EMBL" id="CADIKB010000004">
    <property type="protein sequence ID" value="CAB3659303.1"/>
    <property type="molecule type" value="Genomic_DNA"/>
</dbReference>
<name>A0A6J5ABM8_9BURK</name>
<comment type="subcellular location">
    <subcellularLocation>
        <location evidence="1">Cell inner membrane</location>
        <topology evidence="1">Multi-pass membrane protein</topology>
    </subcellularLocation>
    <subcellularLocation>
        <location evidence="12">Cell membrane</location>
        <topology evidence="12">Multi-pass membrane protein</topology>
    </subcellularLocation>
</comment>
<evidence type="ECO:0000256" key="3">
    <source>
        <dbReference type="ARBA" id="ARBA00022448"/>
    </source>
</evidence>
<evidence type="ECO:0000256" key="5">
    <source>
        <dbReference type="ARBA" id="ARBA00022692"/>
    </source>
</evidence>
<accession>A0A6J5ABM8</accession>
<evidence type="ECO:0000256" key="6">
    <source>
        <dbReference type="ARBA" id="ARBA00022970"/>
    </source>
</evidence>
<reference evidence="14 15" key="1">
    <citation type="submission" date="2020-04" db="EMBL/GenBank/DDBJ databases">
        <authorList>
            <person name="De Canck E."/>
        </authorList>
    </citation>
    <scope>NUCLEOTIDE SEQUENCE [LARGE SCALE GENOMIC DNA]</scope>
    <source>
        <strain evidence="14 15">LMG 22037</strain>
    </source>
</reference>
<feature type="domain" description="ABC transmembrane type-1" evidence="13">
    <location>
        <begin position="20"/>
        <end position="216"/>
    </location>
</feature>
<dbReference type="PROSITE" id="PS50928">
    <property type="entry name" value="ABC_TM1"/>
    <property type="match status" value="1"/>
</dbReference>
<dbReference type="PANTHER" id="PTHR30614">
    <property type="entry name" value="MEMBRANE COMPONENT OF AMINO ACID ABC TRANSPORTER"/>
    <property type="match status" value="1"/>
</dbReference>
<feature type="transmembrane region" description="Helical" evidence="12">
    <location>
        <begin position="58"/>
        <end position="77"/>
    </location>
</feature>
<dbReference type="Gene3D" id="1.10.3720.10">
    <property type="entry name" value="MetI-like"/>
    <property type="match status" value="1"/>
</dbReference>
<feature type="transmembrane region" description="Helical" evidence="12">
    <location>
        <begin position="153"/>
        <end position="174"/>
    </location>
</feature>
<evidence type="ECO:0000313" key="15">
    <source>
        <dbReference type="Proteomes" id="UP000494249"/>
    </source>
</evidence>
<keyword evidence="5 12" id="KW-0812">Transmembrane</keyword>
<dbReference type="GO" id="GO:0006865">
    <property type="term" value="P:amino acid transport"/>
    <property type="evidence" value="ECO:0007669"/>
    <property type="project" value="UniProtKB-KW"/>
</dbReference>
<evidence type="ECO:0000256" key="1">
    <source>
        <dbReference type="ARBA" id="ARBA00004429"/>
    </source>
</evidence>
<organism evidence="14 15">
    <name type="scientific">Paraburkholderia phenoliruptrix</name>
    <dbReference type="NCBI Taxonomy" id="252970"/>
    <lineage>
        <taxon>Bacteria</taxon>
        <taxon>Pseudomonadati</taxon>
        <taxon>Pseudomonadota</taxon>
        <taxon>Betaproteobacteria</taxon>
        <taxon>Burkholderiales</taxon>
        <taxon>Burkholderiaceae</taxon>
        <taxon>Paraburkholderia</taxon>
    </lineage>
</organism>
<keyword evidence="3 12" id="KW-0813">Transport</keyword>
<dbReference type="InterPro" id="IPR043429">
    <property type="entry name" value="ArtM/GltK/GlnP/TcyL/YhdX-like"/>
</dbReference>
<feature type="transmembrane region" description="Helical" evidence="12">
    <location>
        <begin position="20"/>
        <end position="46"/>
    </location>
</feature>
<dbReference type="CDD" id="cd06261">
    <property type="entry name" value="TM_PBP2"/>
    <property type="match status" value="1"/>
</dbReference>
<dbReference type="RefSeq" id="WP_035479897.1">
    <property type="nucleotide sequence ID" value="NZ_CADFGL010000006.1"/>
</dbReference>
<evidence type="ECO:0000256" key="11">
    <source>
        <dbReference type="ARBA" id="ARBA00073645"/>
    </source>
</evidence>
<evidence type="ECO:0000256" key="4">
    <source>
        <dbReference type="ARBA" id="ARBA00022475"/>
    </source>
</evidence>
<dbReference type="InterPro" id="IPR035906">
    <property type="entry name" value="MetI-like_sf"/>
</dbReference>
<evidence type="ECO:0000313" key="14">
    <source>
        <dbReference type="EMBL" id="CAB3659303.1"/>
    </source>
</evidence>
<dbReference type="Pfam" id="PF00528">
    <property type="entry name" value="BPD_transp_1"/>
    <property type="match status" value="1"/>
</dbReference>
<dbReference type="Proteomes" id="UP000494249">
    <property type="component" value="Unassembled WGS sequence"/>
</dbReference>
<proteinExistence type="inferred from homology"/>
<dbReference type="InterPro" id="IPR010065">
    <property type="entry name" value="AA_ABC_transptr_permease_3TM"/>
</dbReference>
<dbReference type="AlphaFoldDB" id="A0A6J5ABM8"/>
<dbReference type="SUPFAM" id="SSF161098">
    <property type="entry name" value="MetI-like"/>
    <property type="match status" value="1"/>
</dbReference>
<gene>
    <name evidence="14" type="primary">gltK_1</name>
    <name evidence="14" type="ORF">LMG22037_01373</name>
</gene>
<dbReference type="NCBIfam" id="TIGR01726">
    <property type="entry name" value="HEQRo_perm_3TM"/>
    <property type="match status" value="1"/>
</dbReference>
<keyword evidence="6" id="KW-0029">Amino-acid transport</keyword>